<gene>
    <name evidence="1" type="ORF">PF002_g30638</name>
</gene>
<accession>A0A6A3VNJ1</accession>
<dbReference type="Proteomes" id="UP000440367">
    <property type="component" value="Unassembled WGS sequence"/>
</dbReference>
<reference evidence="1 2" key="1">
    <citation type="submission" date="2018-08" db="EMBL/GenBank/DDBJ databases">
        <title>Genomic investigation of the strawberry pathogen Phytophthora fragariae indicates pathogenicity is determined by transcriptional variation in three key races.</title>
        <authorList>
            <person name="Adams T.M."/>
            <person name="Armitage A.D."/>
            <person name="Sobczyk M.K."/>
            <person name="Bates H.J."/>
            <person name="Dunwell J.M."/>
            <person name="Nellist C.F."/>
            <person name="Harrison R.J."/>
        </authorList>
    </citation>
    <scope>NUCLEOTIDE SEQUENCE [LARGE SCALE GENOMIC DNA]</scope>
    <source>
        <strain evidence="1 2">BC-1</strain>
    </source>
</reference>
<organism evidence="1 2">
    <name type="scientific">Phytophthora fragariae</name>
    <dbReference type="NCBI Taxonomy" id="53985"/>
    <lineage>
        <taxon>Eukaryota</taxon>
        <taxon>Sar</taxon>
        <taxon>Stramenopiles</taxon>
        <taxon>Oomycota</taxon>
        <taxon>Peronosporomycetes</taxon>
        <taxon>Peronosporales</taxon>
        <taxon>Peronosporaceae</taxon>
        <taxon>Phytophthora</taxon>
    </lineage>
</organism>
<evidence type="ECO:0000313" key="1">
    <source>
        <dbReference type="EMBL" id="KAE9168351.1"/>
    </source>
</evidence>
<comment type="caution">
    <text evidence="1">The sequence shown here is derived from an EMBL/GenBank/DDBJ whole genome shotgun (WGS) entry which is preliminary data.</text>
</comment>
<dbReference type="EMBL" id="QXGD01004892">
    <property type="protein sequence ID" value="KAE9168351.1"/>
    <property type="molecule type" value="Genomic_DNA"/>
</dbReference>
<sequence length="78" mass="8283">MTQQRSFLTASALKQLQASSGSVEAFASRLVAVSVLEHDMLRLPSGKRCPPWWPKLVAASAPQLPSGRCPAASIASFS</sequence>
<proteinExistence type="predicted"/>
<evidence type="ECO:0000313" key="2">
    <source>
        <dbReference type="Proteomes" id="UP000440367"/>
    </source>
</evidence>
<name>A0A6A3VNJ1_9STRA</name>
<protein>
    <submittedName>
        <fullName evidence="1">Uncharacterized protein</fullName>
    </submittedName>
</protein>
<dbReference type="AlphaFoldDB" id="A0A6A3VNJ1"/>